<proteinExistence type="predicted"/>
<dbReference type="Proteomes" id="UP000824469">
    <property type="component" value="Unassembled WGS sequence"/>
</dbReference>
<name>A0AA38F8Z5_TAXCH</name>
<organism evidence="1 2">
    <name type="scientific">Taxus chinensis</name>
    <name type="common">Chinese yew</name>
    <name type="synonym">Taxus wallichiana var. chinensis</name>
    <dbReference type="NCBI Taxonomy" id="29808"/>
    <lineage>
        <taxon>Eukaryota</taxon>
        <taxon>Viridiplantae</taxon>
        <taxon>Streptophyta</taxon>
        <taxon>Embryophyta</taxon>
        <taxon>Tracheophyta</taxon>
        <taxon>Spermatophyta</taxon>
        <taxon>Pinopsida</taxon>
        <taxon>Pinidae</taxon>
        <taxon>Conifers II</taxon>
        <taxon>Cupressales</taxon>
        <taxon>Taxaceae</taxon>
        <taxon>Taxus</taxon>
    </lineage>
</organism>
<evidence type="ECO:0000313" key="2">
    <source>
        <dbReference type="Proteomes" id="UP000824469"/>
    </source>
</evidence>
<reference evidence="1 2" key="1">
    <citation type="journal article" date="2021" name="Nat. Plants">
        <title>The Taxus genome provides insights into paclitaxel biosynthesis.</title>
        <authorList>
            <person name="Xiong X."/>
            <person name="Gou J."/>
            <person name="Liao Q."/>
            <person name="Li Y."/>
            <person name="Zhou Q."/>
            <person name="Bi G."/>
            <person name="Li C."/>
            <person name="Du R."/>
            <person name="Wang X."/>
            <person name="Sun T."/>
            <person name="Guo L."/>
            <person name="Liang H."/>
            <person name="Lu P."/>
            <person name="Wu Y."/>
            <person name="Zhang Z."/>
            <person name="Ro D.K."/>
            <person name="Shang Y."/>
            <person name="Huang S."/>
            <person name="Yan J."/>
        </authorList>
    </citation>
    <scope>NUCLEOTIDE SEQUENCE [LARGE SCALE GENOMIC DNA]</scope>
    <source>
        <strain evidence="1">Ta-2019</strain>
    </source>
</reference>
<keyword evidence="2" id="KW-1185">Reference proteome</keyword>
<gene>
    <name evidence="1" type="ORF">KI387_041493</name>
</gene>
<dbReference type="OMA" id="ETTRDCT"/>
<feature type="non-terminal residue" evidence="1">
    <location>
        <position position="1"/>
    </location>
</feature>
<dbReference type="AlphaFoldDB" id="A0AA38F8Z5"/>
<accession>A0AA38F8Z5</accession>
<sequence>VWNKETFGNIFAQKSEISEALKRMEEEVESSGLTIDLKDKEKSLLSKYHNLEAKAEAYWKKNSRVQWLKEGDRNTKFFHLSAFVHKNRNSIGEIEDEK</sequence>
<dbReference type="EMBL" id="JAHRHJ020001315">
    <property type="protein sequence ID" value="KAH9293305.1"/>
    <property type="molecule type" value="Genomic_DNA"/>
</dbReference>
<comment type="caution">
    <text evidence="1">The sequence shown here is derived from an EMBL/GenBank/DDBJ whole genome shotgun (WGS) entry which is preliminary data.</text>
</comment>
<evidence type="ECO:0000313" key="1">
    <source>
        <dbReference type="EMBL" id="KAH9293305.1"/>
    </source>
</evidence>
<protein>
    <submittedName>
        <fullName evidence="1">Uncharacterized protein</fullName>
    </submittedName>
</protein>
<feature type="non-terminal residue" evidence="1">
    <location>
        <position position="98"/>
    </location>
</feature>